<keyword evidence="5" id="KW-1185">Reference proteome</keyword>
<dbReference type="SUPFAM" id="SSF82544">
    <property type="entry name" value="GckA/TtuD-like"/>
    <property type="match status" value="1"/>
</dbReference>
<dbReference type="EMBL" id="CAJNRD030001119">
    <property type="protein sequence ID" value="CAG5089085.1"/>
    <property type="molecule type" value="Genomic_DNA"/>
</dbReference>
<comment type="similarity">
    <text evidence="1">Belongs to the glycerate kinase type-2 family.</text>
</comment>
<dbReference type="GO" id="GO:0008887">
    <property type="term" value="F:glycerate kinase activity"/>
    <property type="evidence" value="ECO:0007669"/>
    <property type="project" value="InterPro"/>
</dbReference>
<dbReference type="PANTHER" id="PTHR12227:SF0">
    <property type="entry name" value="GLYCERATE KINASE"/>
    <property type="match status" value="1"/>
</dbReference>
<evidence type="ECO:0000313" key="5">
    <source>
        <dbReference type="Proteomes" id="UP000786811"/>
    </source>
</evidence>
<dbReference type="InterPro" id="IPR039760">
    <property type="entry name" value="MOFRL_protein"/>
</dbReference>
<protein>
    <submittedName>
        <fullName evidence="4">Similar to GLYCTK: Glycerate kinase (Bos taurus)</fullName>
    </submittedName>
</protein>
<dbReference type="AlphaFoldDB" id="A0A8J2MK65"/>
<accession>A0A8J2MK65</accession>
<evidence type="ECO:0000259" key="3">
    <source>
        <dbReference type="Pfam" id="PF13660"/>
    </source>
</evidence>
<dbReference type="Gene3D" id="3.40.50.10180">
    <property type="entry name" value="Glycerate kinase, MOFRL-like N-terminal domain"/>
    <property type="match status" value="1"/>
</dbReference>
<evidence type="ECO:0000313" key="4">
    <source>
        <dbReference type="EMBL" id="CAG5089085.1"/>
    </source>
</evidence>
<evidence type="ECO:0000259" key="2">
    <source>
        <dbReference type="Pfam" id="PF05161"/>
    </source>
</evidence>
<feature type="domain" description="MOFRL" evidence="2">
    <location>
        <begin position="319"/>
        <end position="406"/>
    </location>
</feature>
<dbReference type="GO" id="GO:0005737">
    <property type="term" value="C:cytoplasm"/>
    <property type="evidence" value="ECO:0007669"/>
    <property type="project" value="TreeGrafter"/>
</dbReference>
<keyword evidence="4" id="KW-0808">Transferase</keyword>
<feature type="domain" description="MOFRL-associated" evidence="3">
    <location>
        <begin position="3"/>
        <end position="206"/>
    </location>
</feature>
<keyword evidence="4" id="KW-0418">Kinase</keyword>
<organism evidence="4 5">
    <name type="scientific">Cotesia congregata</name>
    <name type="common">Parasitoid wasp</name>
    <name type="synonym">Apanteles congregatus</name>
    <dbReference type="NCBI Taxonomy" id="51543"/>
    <lineage>
        <taxon>Eukaryota</taxon>
        <taxon>Metazoa</taxon>
        <taxon>Ecdysozoa</taxon>
        <taxon>Arthropoda</taxon>
        <taxon>Hexapoda</taxon>
        <taxon>Insecta</taxon>
        <taxon>Pterygota</taxon>
        <taxon>Neoptera</taxon>
        <taxon>Endopterygota</taxon>
        <taxon>Hymenoptera</taxon>
        <taxon>Apocrita</taxon>
        <taxon>Ichneumonoidea</taxon>
        <taxon>Braconidae</taxon>
        <taxon>Microgastrinae</taxon>
        <taxon>Cotesia</taxon>
    </lineage>
</organism>
<dbReference type="Gene3D" id="3.40.1480.10">
    <property type="entry name" value="MOFRL domain"/>
    <property type="match status" value="1"/>
</dbReference>
<dbReference type="Pfam" id="PF05161">
    <property type="entry name" value="MOFRL"/>
    <property type="match status" value="1"/>
</dbReference>
<gene>
    <name evidence="4" type="ORF">HICCMSTLAB_LOCUS5096</name>
</gene>
<name>A0A8J2MK65_COTCN</name>
<dbReference type="InterPro" id="IPR025286">
    <property type="entry name" value="MOFRL_assoc_dom"/>
</dbReference>
<dbReference type="PANTHER" id="PTHR12227">
    <property type="entry name" value="GLYCERATE KINASE"/>
    <property type="match status" value="1"/>
</dbReference>
<reference evidence="4" key="1">
    <citation type="submission" date="2021-04" db="EMBL/GenBank/DDBJ databases">
        <authorList>
            <person name="Chebbi M.A.C M."/>
        </authorList>
    </citation>
    <scope>NUCLEOTIDE SEQUENCE</scope>
</reference>
<dbReference type="InterPro" id="IPR037035">
    <property type="entry name" value="GK-like_C_sf"/>
</dbReference>
<dbReference type="Pfam" id="PF13660">
    <property type="entry name" value="DUF4147"/>
    <property type="match status" value="1"/>
</dbReference>
<dbReference type="OrthoDB" id="44918at2759"/>
<sequence>MTDNVYVVGFGKAVMGMAVALEELLGNRLMKGIVSIPRGSKDNFNFNILNNTVPGVINYVETSINNEPDNDTVSVTRDIIELVKSLNETDTLIVLISGGGSALLSMPKPPVTLDEKLNISRKLFNSGADIKEVNLIRQKLSVVKAGGLAFMAHPAFVIGLILSDIIDDPMELIASGPTVNNLIQVDIIEKIFIKYNLLNQLSDNLKIILFSDPIISQQGINHVKNFIIGNNLLAIENAKLECTRKKLTSVILFINIKGLITQISKMYAKLSSLICKTFYESISIENFNELIKNDPDLLLLSSKAGEIYQATKDVEEGLVLIAGGEPSVLVTGSGKGGRNQELALRFSRDWFKIAEYEKLVKLFDVVLLSVSTDGQDGPTDATGAFGYAEIYSVANELVELMKSKFLNEAEDEIMSTREFVEKEMEHVDVGKVLENNDSYNFYSRFNKGNDLVKTGLTDKFPEKNK</sequence>
<dbReference type="InterPro" id="IPR007835">
    <property type="entry name" value="MOFRL"/>
</dbReference>
<evidence type="ECO:0000256" key="1">
    <source>
        <dbReference type="ARBA" id="ARBA00005393"/>
    </source>
</evidence>
<dbReference type="Proteomes" id="UP000786811">
    <property type="component" value="Unassembled WGS sequence"/>
</dbReference>
<comment type="caution">
    <text evidence="4">The sequence shown here is derived from an EMBL/GenBank/DDBJ whole genome shotgun (WGS) entry which is preliminary data.</text>
</comment>
<proteinExistence type="inferred from homology"/>
<dbReference type="InterPro" id="IPR038614">
    <property type="entry name" value="GK_N_sf"/>
</dbReference>